<comment type="caution">
    <text evidence="1">The sequence shown here is derived from an EMBL/GenBank/DDBJ whole genome shotgun (WGS) entry which is preliminary data.</text>
</comment>
<evidence type="ECO:0000313" key="1">
    <source>
        <dbReference type="EMBL" id="KAJ9049849.1"/>
    </source>
</evidence>
<dbReference type="EMBL" id="QTSX02007195">
    <property type="protein sequence ID" value="KAJ9049849.1"/>
    <property type="molecule type" value="Genomic_DNA"/>
</dbReference>
<protein>
    <submittedName>
        <fullName evidence="1">Uncharacterized protein</fullName>
    </submittedName>
</protein>
<organism evidence="1 2">
    <name type="scientific">Entomophthora muscae</name>
    <dbReference type="NCBI Taxonomy" id="34485"/>
    <lineage>
        <taxon>Eukaryota</taxon>
        <taxon>Fungi</taxon>
        <taxon>Fungi incertae sedis</taxon>
        <taxon>Zoopagomycota</taxon>
        <taxon>Entomophthoromycotina</taxon>
        <taxon>Entomophthoromycetes</taxon>
        <taxon>Entomophthorales</taxon>
        <taxon>Entomophthoraceae</taxon>
        <taxon>Entomophthora</taxon>
    </lineage>
</organism>
<reference evidence="1" key="1">
    <citation type="submission" date="2022-04" db="EMBL/GenBank/DDBJ databases">
        <title>Genome of the entomopathogenic fungus Entomophthora muscae.</title>
        <authorList>
            <person name="Elya C."/>
            <person name="Lovett B.R."/>
            <person name="Lee E."/>
            <person name="Macias A.M."/>
            <person name="Hajek A.E."/>
            <person name="De Bivort B.L."/>
            <person name="Kasson M.T."/>
            <person name="De Fine Licht H.H."/>
            <person name="Stajich J.E."/>
        </authorList>
    </citation>
    <scope>NUCLEOTIDE SEQUENCE</scope>
    <source>
        <strain evidence="1">Berkeley</strain>
    </source>
</reference>
<keyword evidence="2" id="KW-1185">Reference proteome</keyword>
<sequence length="136" mass="15721">MGHVQGPLSQKFAMKDSNIVIMKELRTFKMTGSIKKYIAVYEDLHDQAPYAINFDEALPQLDFYNGLPKHIRRQFEMTHFKNLQDVFLEGKHTSQNSDNLHATNKQKRVIQPRRTLAVMNDISILVLKPKSQTPVP</sequence>
<gene>
    <name evidence="1" type="ORF">DSO57_1020402</name>
</gene>
<name>A0ACC2RIH2_9FUNG</name>
<accession>A0ACC2RIH2</accession>
<dbReference type="Proteomes" id="UP001165960">
    <property type="component" value="Unassembled WGS sequence"/>
</dbReference>
<proteinExistence type="predicted"/>
<evidence type="ECO:0000313" key="2">
    <source>
        <dbReference type="Proteomes" id="UP001165960"/>
    </source>
</evidence>